<dbReference type="EMBL" id="JANBOH010000036">
    <property type="protein sequence ID" value="KAJ1647204.1"/>
    <property type="molecule type" value="Genomic_DNA"/>
</dbReference>
<feature type="domain" description="Oxo-4-hydroxy-4-carboxy-5-ureidoimidazoline decarboxylase" evidence="2">
    <location>
        <begin position="15"/>
        <end position="167"/>
    </location>
</feature>
<dbReference type="AlphaFoldDB" id="A0A9W7XPQ7"/>
<organism evidence="3 4">
    <name type="scientific">Coemansia asiatica</name>
    <dbReference type="NCBI Taxonomy" id="1052880"/>
    <lineage>
        <taxon>Eukaryota</taxon>
        <taxon>Fungi</taxon>
        <taxon>Fungi incertae sedis</taxon>
        <taxon>Zoopagomycota</taxon>
        <taxon>Kickxellomycotina</taxon>
        <taxon>Kickxellomycetes</taxon>
        <taxon>Kickxellales</taxon>
        <taxon>Kickxellaceae</taxon>
        <taxon>Coemansia</taxon>
    </lineage>
</organism>
<evidence type="ECO:0000256" key="1">
    <source>
        <dbReference type="ARBA" id="ARBA00022631"/>
    </source>
</evidence>
<dbReference type="InterPro" id="IPR018020">
    <property type="entry name" value="OHCU_decarboxylase"/>
</dbReference>
<proteinExistence type="predicted"/>
<evidence type="ECO:0000313" key="3">
    <source>
        <dbReference type="EMBL" id="KAJ1647204.1"/>
    </source>
</evidence>
<dbReference type="PANTHER" id="PTHR37987:SF1">
    <property type="entry name" value="OXO-4-HYDROXY-4-CARBOXY-5-UREIDOIMIDAZOLINE DECARBOXYLASE DOMAIN-CONTAINING PROTEIN"/>
    <property type="match status" value="1"/>
</dbReference>
<comment type="caution">
    <text evidence="3">The sequence shown here is derived from an EMBL/GenBank/DDBJ whole genome shotgun (WGS) entry which is preliminary data.</text>
</comment>
<accession>A0A9W7XPQ7</accession>
<dbReference type="GO" id="GO:0006144">
    <property type="term" value="P:purine nucleobase metabolic process"/>
    <property type="evidence" value="ECO:0007669"/>
    <property type="project" value="UniProtKB-KW"/>
</dbReference>
<dbReference type="SUPFAM" id="SSF158694">
    <property type="entry name" value="UraD-Like"/>
    <property type="match status" value="1"/>
</dbReference>
<protein>
    <recommendedName>
        <fullName evidence="2">Oxo-4-hydroxy-4-carboxy-5-ureidoimidazoline decarboxylase domain-containing protein</fullName>
    </recommendedName>
</protein>
<evidence type="ECO:0000313" key="4">
    <source>
        <dbReference type="Proteomes" id="UP001145021"/>
    </source>
</evidence>
<keyword evidence="1" id="KW-0659">Purine metabolism</keyword>
<dbReference type="Proteomes" id="UP001145021">
    <property type="component" value="Unassembled WGS sequence"/>
</dbReference>
<dbReference type="Gene3D" id="1.10.3330.10">
    <property type="entry name" value="Oxo-4-hydroxy-4-carboxy-5-ureidoimidazoline decarboxylase"/>
    <property type="match status" value="1"/>
</dbReference>
<reference evidence="3" key="1">
    <citation type="submission" date="2022-07" db="EMBL/GenBank/DDBJ databases">
        <title>Phylogenomic reconstructions and comparative analyses of Kickxellomycotina fungi.</title>
        <authorList>
            <person name="Reynolds N.K."/>
            <person name="Stajich J.E."/>
            <person name="Barry K."/>
            <person name="Grigoriev I.V."/>
            <person name="Crous P."/>
            <person name="Smith M.E."/>
        </authorList>
    </citation>
    <scope>NUCLEOTIDE SEQUENCE</scope>
    <source>
        <strain evidence="3">NBRC 105413</strain>
    </source>
</reference>
<dbReference type="Pfam" id="PF09349">
    <property type="entry name" value="OHCU_decarbox"/>
    <property type="match status" value="1"/>
</dbReference>
<dbReference type="PANTHER" id="PTHR37987">
    <property type="entry name" value="CHROMOSOME 9, WHOLE GENOME SHOTGUN SEQUENCE"/>
    <property type="match status" value="1"/>
</dbReference>
<gene>
    <name evidence="3" type="ORF">LPJ64_001389</name>
</gene>
<evidence type="ECO:0000259" key="2">
    <source>
        <dbReference type="Pfam" id="PF09349"/>
    </source>
</evidence>
<dbReference type="InterPro" id="IPR036778">
    <property type="entry name" value="OHCU_decarboxylase_sf"/>
</dbReference>
<sequence>MSADHPTLPSISETNHLPLEEFTRVVSLLFEPTALLTKRIYDSRPFESYDHLLDRADELIKELSPLEQLEVVNAHPRIGEKAKDLSALSRMEQGNKSANEDAVLAKWAELNKKYEDAYGFRFVVFVNGRSKDSLFPIVEERIAHGDRNKELVIGLSEMVDIARDRARKLLAASSSAGSPAPKI</sequence>
<name>A0A9W7XPQ7_9FUNG</name>
<keyword evidence="4" id="KW-1185">Reference proteome</keyword>